<dbReference type="Proteomes" id="UP001558632">
    <property type="component" value="Unassembled WGS sequence"/>
</dbReference>
<evidence type="ECO:0000313" key="1">
    <source>
        <dbReference type="EMBL" id="KAL1237555.1"/>
    </source>
</evidence>
<proteinExistence type="predicted"/>
<evidence type="ECO:0000313" key="2">
    <source>
        <dbReference type="Proteomes" id="UP001558632"/>
    </source>
</evidence>
<keyword evidence="2" id="KW-1185">Reference proteome</keyword>
<organism evidence="1 2">
    <name type="scientific">Trichinella spiralis</name>
    <name type="common">Trichina worm</name>
    <dbReference type="NCBI Taxonomy" id="6334"/>
    <lineage>
        <taxon>Eukaryota</taxon>
        <taxon>Metazoa</taxon>
        <taxon>Ecdysozoa</taxon>
        <taxon>Nematoda</taxon>
        <taxon>Enoplea</taxon>
        <taxon>Dorylaimia</taxon>
        <taxon>Trichinellida</taxon>
        <taxon>Trichinellidae</taxon>
        <taxon>Trichinella</taxon>
    </lineage>
</organism>
<reference evidence="1 2" key="1">
    <citation type="submission" date="2024-07" db="EMBL/GenBank/DDBJ databases">
        <title>Enhanced genomic and transcriptomic resources for Trichinella pseudospiralis and T. spiralis underpin the discovery of pronounced molecular differences between stages and species.</title>
        <authorList>
            <person name="Pasi K.K."/>
            <person name="La Rosa G."/>
            <person name="Gomez-Morales M.A."/>
            <person name="Tosini F."/>
            <person name="Sumanam S."/>
            <person name="Young N.D."/>
            <person name="Chang B.C."/>
            <person name="Robin G.B."/>
        </authorList>
    </citation>
    <scope>NUCLEOTIDE SEQUENCE [LARGE SCALE GENOMIC DNA]</scope>
    <source>
        <strain evidence="1">ISS534</strain>
    </source>
</reference>
<name>A0ABR3KJI0_TRISP</name>
<comment type="caution">
    <text evidence="1">The sequence shown here is derived from an EMBL/GenBank/DDBJ whole genome shotgun (WGS) entry which is preliminary data.</text>
</comment>
<dbReference type="EMBL" id="JBEUSY010000340">
    <property type="protein sequence ID" value="KAL1237555.1"/>
    <property type="molecule type" value="Genomic_DNA"/>
</dbReference>
<protein>
    <submittedName>
        <fullName evidence="1">D-aminoacyl-tRNA deacylase</fullName>
    </submittedName>
</protein>
<gene>
    <name evidence="1" type="ORF">TSPI_01771</name>
</gene>
<sequence>MRTMQSDTAAPSRAYSVFFSLYASSIDYRWNPSLPGSTAERQQLCPVASASSRSAAFRLLLPRLLLMVTARSIDNQERTREQNTEERRSH</sequence>
<accession>A0ABR3KJI0</accession>